<protein>
    <submittedName>
        <fullName evidence="2">Uncharacterized protein</fullName>
    </submittedName>
</protein>
<feature type="non-terminal residue" evidence="2">
    <location>
        <position position="260"/>
    </location>
</feature>
<evidence type="ECO:0000313" key="3">
    <source>
        <dbReference type="Proteomes" id="UP000192578"/>
    </source>
</evidence>
<comment type="caution">
    <text evidence="2">The sequence shown here is derived from an EMBL/GenBank/DDBJ whole genome shotgun (WGS) entry which is preliminary data.</text>
</comment>
<accession>A0A1W0X7L9</accession>
<keyword evidence="1" id="KW-0812">Transmembrane</keyword>
<sequence>MAEDIVFAQSFLLFANEAKTATNAKQFCLSNLYNSLRTAVRITFPVVSLSLALMKMVDVFRFSLELDLADNSTPFAINLVQMLWANFLVVRGPAVLWLFSWQLPQWRALRFFVQTKIQPSLGDLSCNADPSITGRRLSLILLAIGTGVHASYMALFWLNKESFFNDAVVPSNSSVNLTVEADPCYALWMHRCIGRATFIPMQLLFDWALFLSQQVHISGILFVWWTVKAMRSLRKEITLAKVNQSVAWSDAAGPSPLADR</sequence>
<feature type="transmembrane region" description="Helical" evidence="1">
    <location>
        <begin position="139"/>
        <end position="158"/>
    </location>
</feature>
<feature type="transmembrane region" description="Helical" evidence="1">
    <location>
        <begin position="82"/>
        <end position="101"/>
    </location>
</feature>
<gene>
    <name evidence="2" type="ORF">BV898_02852</name>
</gene>
<name>A0A1W0X7L9_HYPEX</name>
<feature type="transmembrane region" description="Helical" evidence="1">
    <location>
        <begin position="42"/>
        <end position="62"/>
    </location>
</feature>
<evidence type="ECO:0000313" key="2">
    <source>
        <dbReference type="EMBL" id="OQV23408.1"/>
    </source>
</evidence>
<keyword evidence="1" id="KW-0472">Membrane</keyword>
<reference evidence="3" key="1">
    <citation type="submission" date="2017-01" db="EMBL/GenBank/DDBJ databases">
        <title>Comparative genomics of anhydrobiosis in the tardigrade Hypsibius dujardini.</title>
        <authorList>
            <person name="Yoshida Y."/>
            <person name="Koutsovoulos G."/>
            <person name="Laetsch D."/>
            <person name="Stevens L."/>
            <person name="Kumar S."/>
            <person name="Horikawa D."/>
            <person name="Ishino K."/>
            <person name="Komine S."/>
            <person name="Tomita M."/>
            <person name="Blaxter M."/>
            <person name="Arakawa K."/>
        </authorList>
    </citation>
    <scope>NUCLEOTIDE SEQUENCE [LARGE SCALE GENOMIC DNA]</scope>
    <source>
        <strain evidence="3">Z151</strain>
    </source>
</reference>
<organism evidence="2 3">
    <name type="scientific">Hypsibius exemplaris</name>
    <name type="common">Freshwater tardigrade</name>
    <dbReference type="NCBI Taxonomy" id="2072580"/>
    <lineage>
        <taxon>Eukaryota</taxon>
        <taxon>Metazoa</taxon>
        <taxon>Ecdysozoa</taxon>
        <taxon>Tardigrada</taxon>
        <taxon>Eutardigrada</taxon>
        <taxon>Parachela</taxon>
        <taxon>Hypsibioidea</taxon>
        <taxon>Hypsibiidae</taxon>
        <taxon>Hypsibius</taxon>
    </lineage>
</organism>
<evidence type="ECO:0000256" key="1">
    <source>
        <dbReference type="SAM" id="Phobius"/>
    </source>
</evidence>
<feature type="transmembrane region" description="Helical" evidence="1">
    <location>
        <begin position="207"/>
        <end position="227"/>
    </location>
</feature>
<dbReference type="AlphaFoldDB" id="A0A1W0X7L9"/>
<dbReference type="EMBL" id="MTYJ01000012">
    <property type="protein sequence ID" value="OQV23408.1"/>
    <property type="molecule type" value="Genomic_DNA"/>
</dbReference>
<keyword evidence="3" id="KW-1185">Reference proteome</keyword>
<proteinExistence type="predicted"/>
<keyword evidence="1" id="KW-1133">Transmembrane helix</keyword>
<dbReference type="Proteomes" id="UP000192578">
    <property type="component" value="Unassembled WGS sequence"/>
</dbReference>